<dbReference type="AlphaFoldDB" id="A0A6J4IEW3"/>
<reference evidence="1" key="1">
    <citation type="submission" date="2020-02" db="EMBL/GenBank/DDBJ databases">
        <authorList>
            <person name="Meier V. D."/>
        </authorList>
    </citation>
    <scope>NUCLEOTIDE SEQUENCE</scope>
    <source>
        <strain evidence="1">AVDCRST_MAG93</strain>
    </source>
</reference>
<feature type="non-terminal residue" evidence="1">
    <location>
        <position position="1"/>
    </location>
</feature>
<name>A0A6J4IEW3_9CHLR</name>
<dbReference type="EMBL" id="CADCTR010000587">
    <property type="protein sequence ID" value="CAA9250694.1"/>
    <property type="molecule type" value="Genomic_DNA"/>
</dbReference>
<protein>
    <submittedName>
        <fullName evidence="1">Uncharacterized protein</fullName>
    </submittedName>
</protein>
<feature type="non-terminal residue" evidence="1">
    <location>
        <position position="53"/>
    </location>
</feature>
<organism evidence="1">
    <name type="scientific">uncultured Chloroflexia bacterium</name>
    <dbReference type="NCBI Taxonomy" id="1672391"/>
    <lineage>
        <taxon>Bacteria</taxon>
        <taxon>Bacillati</taxon>
        <taxon>Chloroflexota</taxon>
        <taxon>Chloroflexia</taxon>
        <taxon>environmental samples</taxon>
    </lineage>
</organism>
<evidence type="ECO:0000313" key="1">
    <source>
        <dbReference type="EMBL" id="CAA9250694.1"/>
    </source>
</evidence>
<sequence>DTSTKLQDRIEICRKLCVGSAEARVDQRFVKLLRHNPAGTVKLATCPAPLAHV</sequence>
<gene>
    <name evidence="1" type="ORF">AVDCRST_MAG93-1738</name>
</gene>
<proteinExistence type="predicted"/>
<accession>A0A6J4IEW3</accession>